<dbReference type="SUPFAM" id="SSF46785">
    <property type="entry name" value="Winged helix' DNA-binding domain"/>
    <property type="match status" value="1"/>
</dbReference>
<dbReference type="STRING" id="200904.GCA_900168775_02259"/>
<keyword evidence="2" id="KW-0238">DNA-binding</keyword>
<evidence type="ECO:0000259" key="4">
    <source>
        <dbReference type="PROSITE" id="PS50949"/>
    </source>
</evidence>
<dbReference type="Pfam" id="PF00392">
    <property type="entry name" value="GntR"/>
    <property type="match status" value="1"/>
</dbReference>
<dbReference type="InterPro" id="IPR036390">
    <property type="entry name" value="WH_DNA-bd_sf"/>
</dbReference>
<accession>A0A366ECE0</accession>
<dbReference type="EMBL" id="QNRI01000004">
    <property type="protein sequence ID" value="RBO99399.1"/>
    <property type="molecule type" value="Genomic_DNA"/>
</dbReference>
<evidence type="ECO:0000313" key="6">
    <source>
        <dbReference type="Proteomes" id="UP000252254"/>
    </source>
</evidence>
<dbReference type="PRINTS" id="PR00035">
    <property type="entry name" value="HTHGNTR"/>
</dbReference>
<name>A0A366ECE0_9BACI</name>
<dbReference type="SMART" id="SM00345">
    <property type="entry name" value="HTH_GNTR"/>
    <property type="match status" value="1"/>
</dbReference>
<dbReference type="Gene3D" id="1.10.10.10">
    <property type="entry name" value="Winged helix-like DNA-binding domain superfamily/Winged helix DNA-binding domain"/>
    <property type="match status" value="1"/>
</dbReference>
<evidence type="ECO:0000313" key="5">
    <source>
        <dbReference type="EMBL" id="RBO99399.1"/>
    </source>
</evidence>
<dbReference type="RefSeq" id="WP_113868292.1">
    <property type="nucleotide sequence ID" value="NZ_BAABQN010000003.1"/>
</dbReference>
<proteinExistence type="predicted"/>
<keyword evidence="3" id="KW-0804">Transcription</keyword>
<evidence type="ECO:0000256" key="3">
    <source>
        <dbReference type="ARBA" id="ARBA00023163"/>
    </source>
</evidence>
<dbReference type="GO" id="GO:0003700">
    <property type="term" value="F:DNA-binding transcription factor activity"/>
    <property type="evidence" value="ECO:0007669"/>
    <property type="project" value="InterPro"/>
</dbReference>
<dbReference type="PANTHER" id="PTHR43537">
    <property type="entry name" value="TRANSCRIPTIONAL REGULATOR, GNTR FAMILY"/>
    <property type="match status" value="1"/>
</dbReference>
<reference evidence="5 6" key="1">
    <citation type="submission" date="2018-06" db="EMBL/GenBank/DDBJ databases">
        <title>Genomic Encyclopedia of Type Strains, Phase IV (KMG-IV): sequencing the most valuable type-strain genomes for metagenomic binning, comparative biology and taxonomic classification.</title>
        <authorList>
            <person name="Goeker M."/>
        </authorList>
    </citation>
    <scope>NUCLEOTIDE SEQUENCE [LARGE SCALE GENOMIC DNA]</scope>
    <source>
        <strain evidence="5 6">DSM 15140</strain>
    </source>
</reference>
<dbReference type="PANTHER" id="PTHR43537:SF5">
    <property type="entry name" value="UXU OPERON TRANSCRIPTIONAL REGULATOR"/>
    <property type="match status" value="1"/>
</dbReference>
<dbReference type="Proteomes" id="UP000252254">
    <property type="component" value="Unassembled WGS sequence"/>
</dbReference>
<feature type="domain" description="HTH gntR-type" evidence="4">
    <location>
        <begin position="6"/>
        <end position="74"/>
    </location>
</feature>
<organism evidence="5 6">
    <name type="scientific">Paraliobacillus ryukyuensis</name>
    <dbReference type="NCBI Taxonomy" id="200904"/>
    <lineage>
        <taxon>Bacteria</taxon>
        <taxon>Bacillati</taxon>
        <taxon>Bacillota</taxon>
        <taxon>Bacilli</taxon>
        <taxon>Bacillales</taxon>
        <taxon>Bacillaceae</taxon>
        <taxon>Paraliobacillus</taxon>
    </lineage>
</organism>
<protein>
    <submittedName>
        <fullName evidence="5">GntR family transcriptional regulator</fullName>
    </submittedName>
</protein>
<keyword evidence="1" id="KW-0805">Transcription regulation</keyword>
<sequence>MSLAKQKAYESVLDKLKHFINDKQLQPGDKLPSEREFAEQLGVGRSSVREALRAIELLGLIETRQGEGTFLREYQSLSTVRVLSSFILQEQHTVEEVGDLRRLVEKEALKLAFKQTRQLVSEQWLQLFTEETTFDTDHHYLFFQVVFKNIEHPLLQKLWHFLMDFSHHTDFIQYNKEFYQDLIYIFKHNTIEIIEDLYEK</sequence>
<dbReference type="InterPro" id="IPR000524">
    <property type="entry name" value="Tscrpt_reg_HTH_GntR"/>
</dbReference>
<dbReference type="PROSITE" id="PS50949">
    <property type="entry name" value="HTH_GNTR"/>
    <property type="match status" value="1"/>
</dbReference>
<dbReference type="GO" id="GO:0003677">
    <property type="term" value="F:DNA binding"/>
    <property type="evidence" value="ECO:0007669"/>
    <property type="project" value="UniProtKB-KW"/>
</dbReference>
<comment type="caution">
    <text evidence="5">The sequence shown here is derived from an EMBL/GenBank/DDBJ whole genome shotgun (WGS) entry which is preliminary data.</text>
</comment>
<evidence type="ECO:0000256" key="1">
    <source>
        <dbReference type="ARBA" id="ARBA00023015"/>
    </source>
</evidence>
<dbReference type="OrthoDB" id="9799482at2"/>
<dbReference type="CDD" id="cd07377">
    <property type="entry name" value="WHTH_GntR"/>
    <property type="match status" value="1"/>
</dbReference>
<dbReference type="AlphaFoldDB" id="A0A366ECE0"/>
<gene>
    <name evidence="5" type="ORF">DES48_10468</name>
</gene>
<evidence type="ECO:0000256" key="2">
    <source>
        <dbReference type="ARBA" id="ARBA00023125"/>
    </source>
</evidence>
<keyword evidence="6" id="KW-1185">Reference proteome</keyword>
<dbReference type="InterPro" id="IPR036388">
    <property type="entry name" value="WH-like_DNA-bd_sf"/>
</dbReference>